<dbReference type="FunFam" id="3.40.309.10:FF:000003">
    <property type="entry name" value="Aldehyde dehydrogenase"/>
    <property type="match status" value="1"/>
</dbReference>
<dbReference type="PANTHER" id="PTHR43570">
    <property type="entry name" value="ALDEHYDE DEHYDROGENASE"/>
    <property type="match status" value="1"/>
</dbReference>
<dbReference type="PIRSF" id="PIRSF036492">
    <property type="entry name" value="ALDH"/>
    <property type="match status" value="1"/>
</dbReference>
<dbReference type="Pfam" id="PF00171">
    <property type="entry name" value="Aldedh"/>
    <property type="match status" value="1"/>
</dbReference>
<evidence type="ECO:0000256" key="3">
    <source>
        <dbReference type="ARBA" id="ARBA00023027"/>
    </source>
</evidence>
<gene>
    <name evidence="9" type="ORF">K435DRAFT_895980</name>
</gene>
<evidence type="ECO:0000256" key="5">
    <source>
        <dbReference type="PIRSR" id="PIRSR036492-1"/>
    </source>
</evidence>
<proteinExistence type="inferred from homology"/>
<feature type="domain" description="Aldehyde dehydrogenase" evidence="8">
    <location>
        <begin position="8"/>
        <end position="447"/>
    </location>
</feature>
<dbReference type="PROSITE" id="PS00687">
    <property type="entry name" value="ALDEHYDE_DEHYDR_GLU"/>
    <property type="match status" value="1"/>
</dbReference>
<comment type="similarity">
    <text evidence="1 4 7">Belongs to the aldehyde dehydrogenase family.</text>
</comment>
<feature type="active site" evidence="5">
    <location>
        <position position="253"/>
    </location>
</feature>
<dbReference type="Proteomes" id="UP000297245">
    <property type="component" value="Unassembled WGS sequence"/>
</dbReference>
<evidence type="ECO:0000256" key="2">
    <source>
        <dbReference type="ARBA" id="ARBA00023002"/>
    </source>
</evidence>
<organism evidence="9 10">
    <name type="scientific">Dendrothele bispora (strain CBS 962.96)</name>
    <dbReference type="NCBI Taxonomy" id="1314807"/>
    <lineage>
        <taxon>Eukaryota</taxon>
        <taxon>Fungi</taxon>
        <taxon>Dikarya</taxon>
        <taxon>Basidiomycota</taxon>
        <taxon>Agaricomycotina</taxon>
        <taxon>Agaricomycetes</taxon>
        <taxon>Agaricomycetidae</taxon>
        <taxon>Agaricales</taxon>
        <taxon>Agaricales incertae sedis</taxon>
        <taxon>Dendrothele</taxon>
    </lineage>
</organism>
<keyword evidence="2 4" id="KW-0560">Oxidoreductase</keyword>
<evidence type="ECO:0000256" key="4">
    <source>
        <dbReference type="PIRNR" id="PIRNR036492"/>
    </source>
</evidence>
<dbReference type="InterPro" id="IPR029510">
    <property type="entry name" value="Ald_DH_CS_GLU"/>
</dbReference>
<evidence type="ECO:0000313" key="10">
    <source>
        <dbReference type="Proteomes" id="UP000297245"/>
    </source>
</evidence>
<dbReference type="InterPro" id="IPR016161">
    <property type="entry name" value="Ald_DH/histidinol_DH"/>
</dbReference>
<evidence type="ECO:0000256" key="7">
    <source>
        <dbReference type="RuleBase" id="RU003345"/>
    </source>
</evidence>
<protein>
    <recommendedName>
        <fullName evidence="4">Aldehyde dehydrogenase</fullName>
    </recommendedName>
</protein>
<dbReference type="Gene3D" id="3.40.309.10">
    <property type="entry name" value="Aldehyde Dehydrogenase, Chain A, domain 2"/>
    <property type="match status" value="1"/>
</dbReference>
<dbReference type="Gene3D" id="3.40.605.10">
    <property type="entry name" value="Aldehyde Dehydrogenase, Chain A, domain 1"/>
    <property type="match status" value="1"/>
</dbReference>
<dbReference type="InterPro" id="IPR012394">
    <property type="entry name" value="Aldehyde_DH_NAD(P)"/>
</dbReference>
<keyword evidence="3" id="KW-0520">NAD</keyword>
<dbReference type="EMBL" id="ML179196">
    <property type="protein sequence ID" value="THU95618.1"/>
    <property type="molecule type" value="Genomic_DNA"/>
</dbReference>
<evidence type="ECO:0000256" key="1">
    <source>
        <dbReference type="ARBA" id="ARBA00009986"/>
    </source>
</evidence>
<keyword evidence="10" id="KW-1185">Reference proteome</keyword>
<dbReference type="GO" id="GO:0005737">
    <property type="term" value="C:cytoplasm"/>
    <property type="evidence" value="ECO:0007669"/>
    <property type="project" value="TreeGrafter"/>
</dbReference>
<dbReference type="PANTHER" id="PTHR43570:SF16">
    <property type="entry name" value="ALDEHYDE DEHYDROGENASE TYPE III, ISOFORM Q"/>
    <property type="match status" value="1"/>
</dbReference>
<dbReference type="GO" id="GO:0006081">
    <property type="term" value="P:aldehyde metabolic process"/>
    <property type="evidence" value="ECO:0007669"/>
    <property type="project" value="InterPro"/>
</dbReference>
<dbReference type="FunFam" id="3.40.605.10:FF:000004">
    <property type="entry name" value="Aldehyde dehydrogenase"/>
    <property type="match status" value="1"/>
</dbReference>
<sequence>MPYTSFDEIEQIHTELHNTFKTKLTLPLAFRQHQALQLARMLKENHTRIADAIWQDLGKPAFEVYLSEINPTMERCVLTAQRLPEWTQVENRENIITKPHQKQWKPRVYKAPKGVGVVIAPWNYPMALSFQPLLGAIAAGCCCVLKLSEVSSHFAEAVADLLPKYLDQRAYRVVLGGVPEVTRVLELKWNHIFYIGNSTVARIISAAATRHLTPVTLELGGKSPVIIDPDFGDIELAAKRIFWGKTSNSGQICVSPDYVLVPTKTKTGHRRPELMEELVKAFKKAYQESFPEGSPALQSESYAHIINEYHYKRVERLLEETKGTVVTGGGKDPKTFKMEPTILTGVTPEDALMQGENFGPVLPLLKIDTVDDAIDFIGSRNHPLVLYVFSDDEEVKTRIREGTTSGALIFNDTFIQLDVNEMPFGGVGESGHGSQVLQYTFEEFSYERSCLTIPKEIEPAFKPRYPPYSQEAFDLMCKPGTNLEIPESTPEVGLMA</sequence>
<evidence type="ECO:0000256" key="6">
    <source>
        <dbReference type="PROSITE-ProRule" id="PRU10007"/>
    </source>
</evidence>
<dbReference type="SUPFAM" id="SSF53720">
    <property type="entry name" value="ALDH-like"/>
    <property type="match status" value="1"/>
</dbReference>
<dbReference type="GO" id="GO:0004029">
    <property type="term" value="F:aldehyde dehydrogenase (NAD+) activity"/>
    <property type="evidence" value="ECO:0007669"/>
    <property type="project" value="TreeGrafter"/>
</dbReference>
<name>A0A4S8M1U3_DENBC</name>
<accession>A0A4S8M1U3</accession>
<evidence type="ECO:0000259" key="8">
    <source>
        <dbReference type="Pfam" id="PF00171"/>
    </source>
</evidence>
<dbReference type="OrthoDB" id="440325at2759"/>
<feature type="active site" evidence="5 6">
    <location>
        <position position="218"/>
    </location>
</feature>
<dbReference type="InterPro" id="IPR016163">
    <property type="entry name" value="Ald_DH_C"/>
</dbReference>
<dbReference type="AlphaFoldDB" id="A0A4S8M1U3"/>
<dbReference type="InterPro" id="IPR015590">
    <property type="entry name" value="Aldehyde_DH_dom"/>
</dbReference>
<dbReference type="InterPro" id="IPR016162">
    <property type="entry name" value="Ald_DH_N"/>
</dbReference>
<reference evidence="9 10" key="1">
    <citation type="journal article" date="2019" name="Nat. Ecol. Evol.">
        <title>Megaphylogeny resolves global patterns of mushroom evolution.</title>
        <authorList>
            <person name="Varga T."/>
            <person name="Krizsan K."/>
            <person name="Foldi C."/>
            <person name="Dima B."/>
            <person name="Sanchez-Garcia M."/>
            <person name="Sanchez-Ramirez S."/>
            <person name="Szollosi G.J."/>
            <person name="Szarkandi J.G."/>
            <person name="Papp V."/>
            <person name="Albert L."/>
            <person name="Andreopoulos W."/>
            <person name="Angelini C."/>
            <person name="Antonin V."/>
            <person name="Barry K.W."/>
            <person name="Bougher N.L."/>
            <person name="Buchanan P."/>
            <person name="Buyck B."/>
            <person name="Bense V."/>
            <person name="Catcheside P."/>
            <person name="Chovatia M."/>
            <person name="Cooper J."/>
            <person name="Damon W."/>
            <person name="Desjardin D."/>
            <person name="Finy P."/>
            <person name="Geml J."/>
            <person name="Haridas S."/>
            <person name="Hughes K."/>
            <person name="Justo A."/>
            <person name="Karasinski D."/>
            <person name="Kautmanova I."/>
            <person name="Kiss B."/>
            <person name="Kocsube S."/>
            <person name="Kotiranta H."/>
            <person name="LaButti K.M."/>
            <person name="Lechner B.E."/>
            <person name="Liimatainen K."/>
            <person name="Lipzen A."/>
            <person name="Lukacs Z."/>
            <person name="Mihaltcheva S."/>
            <person name="Morgado L.N."/>
            <person name="Niskanen T."/>
            <person name="Noordeloos M.E."/>
            <person name="Ohm R.A."/>
            <person name="Ortiz-Santana B."/>
            <person name="Ovrebo C."/>
            <person name="Racz N."/>
            <person name="Riley R."/>
            <person name="Savchenko A."/>
            <person name="Shiryaev A."/>
            <person name="Soop K."/>
            <person name="Spirin V."/>
            <person name="Szebenyi C."/>
            <person name="Tomsovsky M."/>
            <person name="Tulloss R.E."/>
            <person name="Uehling J."/>
            <person name="Grigoriev I.V."/>
            <person name="Vagvolgyi C."/>
            <person name="Papp T."/>
            <person name="Martin F.M."/>
            <person name="Miettinen O."/>
            <person name="Hibbett D.S."/>
            <person name="Nagy L.G."/>
        </authorList>
    </citation>
    <scope>NUCLEOTIDE SEQUENCE [LARGE SCALE GENOMIC DNA]</scope>
    <source>
        <strain evidence="9 10">CBS 962.96</strain>
    </source>
</reference>
<evidence type="ECO:0000313" key="9">
    <source>
        <dbReference type="EMBL" id="THU95618.1"/>
    </source>
</evidence>